<dbReference type="AlphaFoldDB" id="A0A0N1PFH7"/>
<evidence type="ECO:0000313" key="1">
    <source>
        <dbReference type="EMBL" id="KPJ05331.1"/>
    </source>
</evidence>
<name>A0A0N1PFH7_PAPXU</name>
<proteinExistence type="predicted"/>
<dbReference type="Proteomes" id="UP000053268">
    <property type="component" value="Unassembled WGS sequence"/>
</dbReference>
<reference evidence="1 2" key="1">
    <citation type="journal article" date="2015" name="Nat. Commun.">
        <title>Outbred genome sequencing and CRISPR/Cas9 gene editing in butterflies.</title>
        <authorList>
            <person name="Li X."/>
            <person name="Fan D."/>
            <person name="Zhang W."/>
            <person name="Liu G."/>
            <person name="Zhang L."/>
            <person name="Zhao L."/>
            <person name="Fang X."/>
            <person name="Chen L."/>
            <person name="Dong Y."/>
            <person name="Chen Y."/>
            <person name="Ding Y."/>
            <person name="Zhao R."/>
            <person name="Feng M."/>
            <person name="Zhu Y."/>
            <person name="Feng Y."/>
            <person name="Jiang X."/>
            <person name="Zhu D."/>
            <person name="Xiang H."/>
            <person name="Feng X."/>
            <person name="Li S."/>
            <person name="Wang J."/>
            <person name="Zhang G."/>
            <person name="Kronforst M.R."/>
            <person name="Wang W."/>
        </authorList>
    </citation>
    <scope>NUCLEOTIDE SEQUENCE [LARGE SCALE GENOMIC DNA]</scope>
    <source>
        <strain evidence="1">Ya'a_city_454_Px</strain>
        <tissue evidence="1">Whole body</tissue>
    </source>
</reference>
<gene>
    <name evidence="1" type="ORF">RR46_00674</name>
</gene>
<protein>
    <submittedName>
        <fullName evidence="1">Uncharacterized protein</fullName>
    </submittedName>
</protein>
<sequence length="72" mass="8372">MKIYWLKKMMKKRLINCIFLFLQEEKKSLKERLQAIQEVTQTVQNAIGYVASLGEAVKNIRKIADSCCQGNH</sequence>
<organism evidence="1 2">
    <name type="scientific">Papilio xuthus</name>
    <name type="common">Asian swallowtail butterfly</name>
    <dbReference type="NCBI Taxonomy" id="66420"/>
    <lineage>
        <taxon>Eukaryota</taxon>
        <taxon>Metazoa</taxon>
        <taxon>Ecdysozoa</taxon>
        <taxon>Arthropoda</taxon>
        <taxon>Hexapoda</taxon>
        <taxon>Insecta</taxon>
        <taxon>Pterygota</taxon>
        <taxon>Neoptera</taxon>
        <taxon>Endopterygota</taxon>
        <taxon>Lepidoptera</taxon>
        <taxon>Glossata</taxon>
        <taxon>Ditrysia</taxon>
        <taxon>Papilionoidea</taxon>
        <taxon>Papilionidae</taxon>
        <taxon>Papilioninae</taxon>
        <taxon>Papilio</taxon>
    </lineage>
</organism>
<keyword evidence="2" id="KW-1185">Reference proteome</keyword>
<accession>A0A0N1PFH7</accession>
<dbReference type="EMBL" id="KQ458738">
    <property type="protein sequence ID" value="KPJ05331.1"/>
    <property type="molecule type" value="Genomic_DNA"/>
</dbReference>
<evidence type="ECO:0000313" key="2">
    <source>
        <dbReference type="Proteomes" id="UP000053268"/>
    </source>
</evidence>